<dbReference type="GO" id="GO:0005198">
    <property type="term" value="F:structural molecule activity"/>
    <property type="evidence" value="ECO:0007669"/>
    <property type="project" value="InterPro"/>
</dbReference>
<evidence type="ECO:0000313" key="2">
    <source>
        <dbReference type="EMBL" id="MTH62103.1"/>
    </source>
</evidence>
<organism evidence="2 3">
    <name type="scientific">Paracoccus litorisediminis</name>
    <dbReference type="NCBI Taxonomy" id="2006130"/>
    <lineage>
        <taxon>Bacteria</taxon>
        <taxon>Pseudomonadati</taxon>
        <taxon>Pseudomonadota</taxon>
        <taxon>Alphaproteobacteria</taxon>
        <taxon>Rhodobacterales</taxon>
        <taxon>Paracoccaceae</taxon>
        <taxon>Paracoccus</taxon>
    </lineage>
</organism>
<evidence type="ECO:0000313" key="3">
    <source>
        <dbReference type="Proteomes" id="UP000449846"/>
    </source>
</evidence>
<dbReference type="NCBIfam" id="TIGR01539">
    <property type="entry name" value="portal_lambda"/>
    <property type="match status" value="1"/>
</dbReference>
<keyword evidence="3" id="KW-1185">Reference proteome</keyword>
<sequence length="512" mass="56286">MPVVRFGLIERALSVFAPDAARRRYDSRIALELKRRLYDGAQGGRLTAGWSAGRTAADSEIALAGSALRARSRDLVRNNPLAAQAVQVLVNNLVGAGIRPRAKSTSKARNKKADALFDVWSKRADIHGHTDVYGLMALAVREMIEGGEVFAIRRPLGSDQRRAGIVPLQIELFEADHLDESRDTQALGDGRSVRQGIEYDKSGRRAAYWLHPIHPGDTQPGWRGLQDSVRMPADHVAHLFERQRVQSRGVPWGAPAMVALRDYGDWHLAEMVRKKTEACLVGIVIGDDGGEAGVAPVVEDAEGNAIEQFRPGMIAYTRGGKEIKFNQPTGAGGVEEWSRVQMYQIAAGYRVPYALMTGDLSQANFSSNRAGLNEFRRMVDLVQWHVIIPMICEPIWRWFCEAAFTAGLIDTSDVPVEWACPKVESVNPKQDAETDLLEVKAGFASRSAMVARRGWDARMIEEEIAQDNAEADRLGLIFESDPRHAAKAKAGQEPPADDEDAGGSPPPKPKKD</sequence>
<comment type="caution">
    <text evidence="2">The sequence shown here is derived from an EMBL/GenBank/DDBJ whole genome shotgun (WGS) entry which is preliminary data.</text>
</comment>
<dbReference type="EMBL" id="WMIG01000026">
    <property type="protein sequence ID" value="MTH62103.1"/>
    <property type="molecule type" value="Genomic_DNA"/>
</dbReference>
<dbReference type="Pfam" id="PF05136">
    <property type="entry name" value="Phage_portal_2"/>
    <property type="match status" value="1"/>
</dbReference>
<dbReference type="RefSeq" id="WP_155042055.1">
    <property type="nucleotide sequence ID" value="NZ_WMIG01000026.1"/>
</dbReference>
<protein>
    <submittedName>
        <fullName evidence="2">Phage portal protein</fullName>
    </submittedName>
</protein>
<feature type="region of interest" description="Disordered" evidence="1">
    <location>
        <begin position="483"/>
        <end position="512"/>
    </location>
</feature>
<reference evidence="2 3" key="1">
    <citation type="submission" date="2019-11" db="EMBL/GenBank/DDBJ databases">
        <authorList>
            <person name="Dong K."/>
        </authorList>
    </citation>
    <scope>NUCLEOTIDE SEQUENCE [LARGE SCALE GENOMIC DNA]</scope>
    <source>
        <strain evidence="2 3">NBRC 112902</strain>
    </source>
</reference>
<dbReference type="InterPro" id="IPR006429">
    <property type="entry name" value="Phage_lambda_portal"/>
</dbReference>
<evidence type="ECO:0000256" key="1">
    <source>
        <dbReference type="SAM" id="MobiDB-lite"/>
    </source>
</evidence>
<dbReference type="GO" id="GO:0019068">
    <property type="term" value="P:virion assembly"/>
    <property type="evidence" value="ECO:0007669"/>
    <property type="project" value="InterPro"/>
</dbReference>
<dbReference type="AlphaFoldDB" id="A0A844HP12"/>
<gene>
    <name evidence="2" type="ORF">GL300_23170</name>
</gene>
<proteinExistence type="predicted"/>
<dbReference type="Proteomes" id="UP000449846">
    <property type="component" value="Unassembled WGS sequence"/>
</dbReference>
<accession>A0A844HP12</accession>
<name>A0A844HP12_9RHOB</name>
<dbReference type="OrthoDB" id="9770450at2"/>